<proteinExistence type="predicted"/>
<dbReference type="EMBL" id="JADBEG010000001">
    <property type="protein sequence ID" value="MBE1494071.1"/>
    <property type="molecule type" value="Genomic_DNA"/>
</dbReference>
<dbReference type="Proteomes" id="UP000631670">
    <property type="component" value="Unassembled WGS sequence"/>
</dbReference>
<evidence type="ECO:0000313" key="3">
    <source>
        <dbReference type="Proteomes" id="UP000631670"/>
    </source>
</evidence>
<reference evidence="2 3" key="1">
    <citation type="submission" date="2020-10" db="EMBL/GenBank/DDBJ databases">
        <title>Sequencing the genomes of 1000 actinobacteria strains.</title>
        <authorList>
            <person name="Klenk H.-P."/>
        </authorList>
    </citation>
    <scope>NUCLEOTIDE SEQUENCE [LARGE SCALE GENOMIC DNA]</scope>
    <source>
        <strain evidence="2 3">DSM 44653</strain>
    </source>
</reference>
<accession>A0ABR9HT11</accession>
<feature type="region of interest" description="Disordered" evidence="1">
    <location>
        <begin position="151"/>
        <end position="315"/>
    </location>
</feature>
<comment type="caution">
    <text evidence="2">The sequence shown here is derived from an EMBL/GenBank/DDBJ whole genome shotgun (WGS) entry which is preliminary data.</text>
</comment>
<protein>
    <submittedName>
        <fullName evidence="2">Uncharacterized protein</fullName>
    </submittedName>
</protein>
<keyword evidence="3" id="KW-1185">Reference proteome</keyword>
<name>A0ABR9HT11_9PSEU</name>
<feature type="region of interest" description="Disordered" evidence="1">
    <location>
        <begin position="1"/>
        <end position="103"/>
    </location>
</feature>
<feature type="compositionally biased region" description="Basic and acidic residues" evidence="1">
    <location>
        <begin position="17"/>
        <end position="26"/>
    </location>
</feature>
<organism evidence="2 3">
    <name type="scientific">Amycolatopsis lexingtonensis</name>
    <dbReference type="NCBI Taxonomy" id="218822"/>
    <lineage>
        <taxon>Bacteria</taxon>
        <taxon>Bacillati</taxon>
        <taxon>Actinomycetota</taxon>
        <taxon>Actinomycetes</taxon>
        <taxon>Pseudonocardiales</taxon>
        <taxon>Pseudonocardiaceae</taxon>
        <taxon>Amycolatopsis</taxon>
    </lineage>
</organism>
<feature type="compositionally biased region" description="Pro residues" evidence="1">
    <location>
        <begin position="260"/>
        <end position="271"/>
    </location>
</feature>
<feature type="compositionally biased region" description="Basic residues" evidence="1">
    <location>
        <begin position="212"/>
        <end position="222"/>
    </location>
</feature>
<evidence type="ECO:0000313" key="2">
    <source>
        <dbReference type="EMBL" id="MBE1494071.1"/>
    </source>
</evidence>
<evidence type="ECO:0000256" key="1">
    <source>
        <dbReference type="SAM" id="MobiDB-lite"/>
    </source>
</evidence>
<gene>
    <name evidence="2" type="ORF">H4696_001171</name>
</gene>
<feature type="compositionally biased region" description="Basic and acidic residues" evidence="1">
    <location>
        <begin position="77"/>
        <end position="103"/>
    </location>
</feature>
<sequence>MTPPPRRPWRSRVTAHRVVDPDDHRPGRGTRVASDHRHRAVSLGDEGDRGGAGENSGKAAQPDRPDDDQPGGTGHFDQARDRSAGRQVELHREIGPAVHDRVPRLAAPAAPVRFQGGRELGRQLGGAMGHRRLGHRVHQPERKVTVAGLVRRPSSRRHGHDRPGCPGARSVRHFQSRSAGKRPSSGDLFPAKPAIKATAMAGSHRFPGPLPVRRRRTCRRVGHSGVSPVRPGGSTAATDIRARSGARSACVGRHGCAPAHPTPRRAPPSGAPSPRKSRTTRARDPPGRANATPPNGPPGPLGDSRAGTSRPAFLM</sequence>